<dbReference type="KEGG" id="cim:CIMG_08006"/>
<evidence type="ECO:0000256" key="1">
    <source>
        <dbReference type="SAM" id="MobiDB-lite"/>
    </source>
</evidence>
<dbReference type="Proteomes" id="UP000001261">
    <property type="component" value="Unassembled WGS sequence"/>
</dbReference>
<proteinExistence type="predicted"/>
<dbReference type="VEuPathDB" id="FungiDB:CIMG_08006"/>
<reference evidence="3" key="1">
    <citation type="journal article" date="2009" name="Genome Res.">
        <title>Comparative genomic analyses of the human fungal pathogens Coccidioides and their relatives.</title>
        <authorList>
            <person name="Sharpton T.J."/>
            <person name="Stajich J.E."/>
            <person name="Rounsley S.D."/>
            <person name="Gardner M.J."/>
            <person name="Wortman J.R."/>
            <person name="Jordar V.S."/>
            <person name="Maiti R."/>
            <person name="Kodira C.D."/>
            <person name="Neafsey D.E."/>
            <person name="Zeng Q."/>
            <person name="Hung C.-Y."/>
            <person name="McMahan C."/>
            <person name="Muszewska A."/>
            <person name="Grynberg M."/>
            <person name="Mandel M.A."/>
            <person name="Kellner E.M."/>
            <person name="Barker B.M."/>
            <person name="Galgiani J.N."/>
            <person name="Orbach M.J."/>
            <person name="Kirkland T.N."/>
            <person name="Cole G.T."/>
            <person name="Henn M.R."/>
            <person name="Birren B.W."/>
            <person name="Taylor J.W."/>
        </authorList>
    </citation>
    <scope>NUCLEOTIDE SEQUENCE [LARGE SCALE GENOMIC DNA]</scope>
    <source>
        <strain evidence="3">RS</strain>
    </source>
</reference>
<dbReference type="AlphaFoldDB" id="J3K4K9"/>
<keyword evidence="3" id="KW-1185">Reference proteome</keyword>
<name>J3K4K9_COCIM</name>
<evidence type="ECO:0000313" key="2">
    <source>
        <dbReference type="EMBL" id="EAS29260.3"/>
    </source>
</evidence>
<feature type="compositionally biased region" description="Polar residues" evidence="1">
    <location>
        <begin position="13"/>
        <end position="26"/>
    </location>
</feature>
<dbReference type="RefSeq" id="XP_001240843.2">
    <property type="nucleotide sequence ID" value="XM_001240842.2"/>
</dbReference>
<dbReference type="GeneID" id="4559453"/>
<accession>J3K4K9</accession>
<organism evidence="2 3">
    <name type="scientific">Coccidioides immitis (strain RS)</name>
    <name type="common">Valley fever fungus</name>
    <dbReference type="NCBI Taxonomy" id="246410"/>
    <lineage>
        <taxon>Eukaryota</taxon>
        <taxon>Fungi</taxon>
        <taxon>Dikarya</taxon>
        <taxon>Ascomycota</taxon>
        <taxon>Pezizomycotina</taxon>
        <taxon>Eurotiomycetes</taxon>
        <taxon>Eurotiomycetidae</taxon>
        <taxon>Onygenales</taxon>
        <taxon>Onygenaceae</taxon>
        <taxon>Coccidioides</taxon>
    </lineage>
</organism>
<reference evidence="3" key="2">
    <citation type="journal article" date="2010" name="Genome Res.">
        <title>Population genomic sequencing of Coccidioides fungi reveals recent hybridization and transposon control.</title>
        <authorList>
            <person name="Neafsey D.E."/>
            <person name="Barker B.M."/>
            <person name="Sharpton T.J."/>
            <person name="Stajich J.E."/>
            <person name="Park D.J."/>
            <person name="Whiston E."/>
            <person name="Hung C.-Y."/>
            <person name="McMahan C."/>
            <person name="White J."/>
            <person name="Sykes S."/>
            <person name="Heiman D."/>
            <person name="Young S."/>
            <person name="Zeng Q."/>
            <person name="Abouelleil A."/>
            <person name="Aftuck L."/>
            <person name="Bessette D."/>
            <person name="Brown A."/>
            <person name="FitzGerald M."/>
            <person name="Lui A."/>
            <person name="Macdonald J.P."/>
            <person name="Priest M."/>
            <person name="Orbach M.J."/>
            <person name="Galgiani J.N."/>
            <person name="Kirkland T.N."/>
            <person name="Cole G.T."/>
            <person name="Birren B.W."/>
            <person name="Henn M.R."/>
            <person name="Taylor J.W."/>
            <person name="Rounsley S.D."/>
        </authorList>
    </citation>
    <scope>GENOME REANNOTATION</scope>
    <source>
        <strain evidence="3">RS</strain>
    </source>
</reference>
<gene>
    <name evidence="2" type="ORF">CIMG_08006</name>
</gene>
<feature type="region of interest" description="Disordered" evidence="1">
    <location>
        <begin position="1"/>
        <end position="30"/>
    </location>
</feature>
<evidence type="ECO:0000313" key="3">
    <source>
        <dbReference type="Proteomes" id="UP000001261"/>
    </source>
</evidence>
<sequence>MDGIQEAEAQETARFTTAKKGSTINGSGPGGIWNFEVPTSPIQSFANWGKKLHLWLLASFYPATAYVGHLNPFHNDVNPSKGT</sequence>
<dbReference type="EMBL" id="GG704913">
    <property type="protein sequence ID" value="EAS29260.3"/>
    <property type="molecule type" value="Genomic_DNA"/>
</dbReference>
<dbReference type="InParanoid" id="J3K4K9"/>
<protein>
    <submittedName>
        <fullName evidence="2">Uncharacterized protein</fullName>
    </submittedName>
</protein>